<protein>
    <submittedName>
        <fullName evidence="2">Uncharacterized protein</fullName>
    </submittedName>
</protein>
<reference evidence="2 3" key="1">
    <citation type="journal article" date="2018" name="Biotechnol. Biofuels">
        <title>Integrative visual omics of the white-rot fungus Polyporus brumalis exposes the biotechnological potential of its oxidative enzymes for delignifying raw plant biomass.</title>
        <authorList>
            <person name="Miyauchi S."/>
            <person name="Rancon A."/>
            <person name="Drula E."/>
            <person name="Hage H."/>
            <person name="Chaduli D."/>
            <person name="Favel A."/>
            <person name="Grisel S."/>
            <person name="Henrissat B."/>
            <person name="Herpoel-Gimbert I."/>
            <person name="Ruiz-Duenas F.J."/>
            <person name="Chevret D."/>
            <person name="Hainaut M."/>
            <person name="Lin J."/>
            <person name="Wang M."/>
            <person name="Pangilinan J."/>
            <person name="Lipzen A."/>
            <person name="Lesage-Meessen L."/>
            <person name="Navarro D."/>
            <person name="Riley R."/>
            <person name="Grigoriev I.V."/>
            <person name="Zhou S."/>
            <person name="Raouche S."/>
            <person name="Rosso M.N."/>
        </authorList>
    </citation>
    <scope>NUCLEOTIDE SEQUENCE [LARGE SCALE GENOMIC DNA]</scope>
    <source>
        <strain evidence="2 3">BRFM 1820</strain>
    </source>
</reference>
<evidence type="ECO:0000313" key="2">
    <source>
        <dbReference type="EMBL" id="RDX46856.1"/>
    </source>
</evidence>
<proteinExistence type="predicted"/>
<dbReference type="AlphaFoldDB" id="A0A371D2T5"/>
<accession>A0A371D2T5</accession>
<organism evidence="2 3">
    <name type="scientific">Lentinus brumalis</name>
    <dbReference type="NCBI Taxonomy" id="2498619"/>
    <lineage>
        <taxon>Eukaryota</taxon>
        <taxon>Fungi</taxon>
        <taxon>Dikarya</taxon>
        <taxon>Basidiomycota</taxon>
        <taxon>Agaricomycotina</taxon>
        <taxon>Agaricomycetes</taxon>
        <taxon>Polyporales</taxon>
        <taxon>Polyporaceae</taxon>
        <taxon>Lentinus</taxon>
    </lineage>
</organism>
<sequence>MCAIPGSPAYPDPFYLSRNAVRCAAARVVFPGVRKLGIYVWVSSPYASSLARSFPNLTHLVLRSRWSNARGDIREIGIFDQARVEHRRQWQENRSLWPSLMYVQAEDPVLIYILGFPRPLRHVSAWWATQTPSYIFPTIAADMRPDTLELCLTQQNYGHYGASLSLNLSDPSSDSLSCTSDSRGSIPCLRNLIANFQDFDSLIYPGGATDEAVVSTSLMLYVAINSTFGAEPSCLRIAGASPDSPPAEVHGGASNSTQIDACEALSGR</sequence>
<evidence type="ECO:0000313" key="3">
    <source>
        <dbReference type="Proteomes" id="UP000256964"/>
    </source>
</evidence>
<keyword evidence="3" id="KW-1185">Reference proteome</keyword>
<evidence type="ECO:0000256" key="1">
    <source>
        <dbReference type="SAM" id="MobiDB-lite"/>
    </source>
</evidence>
<name>A0A371D2T5_9APHY</name>
<dbReference type="Proteomes" id="UP000256964">
    <property type="component" value="Unassembled WGS sequence"/>
</dbReference>
<dbReference type="EMBL" id="KZ857423">
    <property type="protein sequence ID" value="RDX46856.1"/>
    <property type="molecule type" value="Genomic_DNA"/>
</dbReference>
<gene>
    <name evidence="2" type="ORF">OH76DRAFT_805883</name>
</gene>
<feature type="region of interest" description="Disordered" evidence="1">
    <location>
        <begin position="239"/>
        <end position="268"/>
    </location>
</feature>